<feature type="transmembrane region" description="Helical" evidence="1">
    <location>
        <begin position="18"/>
        <end position="35"/>
    </location>
</feature>
<dbReference type="RefSeq" id="WP_357782280.1">
    <property type="nucleotide sequence ID" value="NZ_JBFAKC010000004.1"/>
</dbReference>
<organism evidence="2 3">
    <name type="scientific">Nocardia aurea</name>
    <dbReference type="NCBI Taxonomy" id="2144174"/>
    <lineage>
        <taxon>Bacteria</taxon>
        <taxon>Bacillati</taxon>
        <taxon>Actinomycetota</taxon>
        <taxon>Actinomycetes</taxon>
        <taxon>Mycobacteriales</taxon>
        <taxon>Nocardiaceae</taxon>
        <taxon>Nocardia</taxon>
    </lineage>
</organism>
<keyword evidence="1" id="KW-1133">Transmembrane helix</keyword>
<evidence type="ECO:0000313" key="2">
    <source>
        <dbReference type="EMBL" id="MEV0708056.1"/>
    </source>
</evidence>
<gene>
    <name evidence="2" type="ORF">AB0I48_10860</name>
</gene>
<keyword evidence="3" id="KW-1185">Reference proteome</keyword>
<comment type="caution">
    <text evidence="2">The sequence shown here is derived from an EMBL/GenBank/DDBJ whole genome shotgun (WGS) entry which is preliminary data.</text>
</comment>
<dbReference type="EMBL" id="JBFAKC010000004">
    <property type="protein sequence ID" value="MEV0708056.1"/>
    <property type="molecule type" value="Genomic_DNA"/>
</dbReference>
<accession>A0ABV3FRK3</accession>
<feature type="transmembrane region" description="Helical" evidence="1">
    <location>
        <begin position="115"/>
        <end position="138"/>
    </location>
</feature>
<evidence type="ECO:0000313" key="3">
    <source>
        <dbReference type="Proteomes" id="UP001551695"/>
    </source>
</evidence>
<protein>
    <submittedName>
        <fullName evidence="2">Uncharacterized protein</fullName>
    </submittedName>
</protein>
<feature type="transmembrane region" description="Helical" evidence="1">
    <location>
        <begin position="76"/>
        <end position="95"/>
    </location>
</feature>
<reference evidence="2 3" key="1">
    <citation type="submission" date="2024-06" db="EMBL/GenBank/DDBJ databases">
        <title>The Natural Products Discovery Center: Release of the First 8490 Sequenced Strains for Exploring Actinobacteria Biosynthetic Diversity.</title>
        <authorList>
            <person name="Kalkreuter E."/>
            <person name="Kautsar S.A."/>
            <person name="Yang D."/>
            <person name="Bader C.D."/>
            <person name="Teijaro C.N."/>
            <person name="Fluegel L."/>
            <person name="Davis C.M."/>
            <person name="Simpson J.R."/>
            <person name="Lauterbach L."/>
            <person name="Steele A.D."/>
            <person name="Gui C."/>
            <person name="Meng S."/>
            <person name="Li G."/>
            <person name="Viehrig K."/>
            <person name="Ye F."/>
            <person name="Su P."/>
            <person name="Kiefer A.F."/>
            <person name="Nichols A."/>
            <person name="Cepeda A.J."/>
            <person name="Yan W."/>
            <person name="Fan B."/>
            <person name="Jiang Y."/>
            <person name="Adhikari A."/>
            <person name="Zheng C.-J."/>
            <person name="Schuster L."/>
            <person name="Cowan T.M."/>
            <person name="Smanski M.J."/>
            <person name="Chevrette M.G."/>
            <person name="De Carvalho L.P.S."/>
            <person name="Shen B."/>
        </authorList>
    </citation>
    <scope>NUCLEOTIDE SEQUENCE [LARGE SCALE GENOMIC DNA]</scope>
    <source>
        <strain evidence="2 3">NPDC050403</strain>
    </source>
</reference>
<keyword evidence="1" id="KW-0472">Membrane</keyword>
<proteinExistence type="predicted"/>
<name>A0ABV3FRK3_9NOCA</name>
<dbReference type="Proteomes" id="UP001551695">
    <property type="component" value="Unassembled WGS sequence"/>
</dbReference>
<sequence>MISSTGQQHRLTAPPNTALRWVTVVFAIALTVHGADHLRRGMDTVSMLVMALGTIQMVLAIATIVLVFTRHRWAPTAAISIGFASAAGFTVVHLLPDWFGPLSDSFIAAPSAARVIGFSWFAAIFEIVADLAIAVAGLRARKTWP</sequence>
<keyword evidence="1" id="KW-0812">Transmembrane</keyword>
<feature type="transmembrane region" description="Helical" evidence="1">
    <location>
        <begin position="47"/>
        <end position="69"/>
    </location>
</feature>
<evidence type="ECO:0000256" key="1">
    <source>
        <dbReference type="SAM" id="Phobius"/>
    </source>
</evidence>